<dbReference type="EMBL" id="KL661931">
    <property type="protein sequence ID" value="KFA60076.1"/>
    <property type="molecule type" value="Genomic_DNA"/>
</dbReference>
<dbReference type="InterPro" id="IPR007111">
    <property type="entry name" value="NACHT_NTPase"/>
</dbReference>
<organism evidence="6 7">
    <name type="scientific">Stachybotrys chlorohalonatus (strain IBT 40285)</name>
    <dbReference type="NCBI Taxonomy" id="1283841"/>
    <lineage>
        <taxon>Eukaryota</taxon>
        <taxon>Fungi</taxon>
        <taxon>Dikarya</taxon>
        <taxon>Ascomycota</taxon>
        <taxon>Pezizomycotina</taxon>
        <taxon>Sordariomycetes</taxon>
        <taxon>Hypocreomycetidae</taxon>
        <taxon>Hypocreales</taxon>
        <taxon>Stachybotryaceae</taxon>
        <taxon>Stachybotrys</taxon>
    </lineage>
</organism>
<accession>A0A084Q7Z1</accession>
<evidence type="ECO:0000259" key="5">
    <source>
        <dbReference type="PROSITE" id="PS50837"/>
    </source>
</evidence>
<dbReference type="OrthoDB" id="5086500at2759"/>
<evidence type="ECO:0000256" key="4">
    <source>
        <dbReference type="SAM" id="MobiDB-lite"/>
    </source>
</evidence>
<dbReference type="Pfam" id="PF13637">
    <property type="entry name" value="Ank_4"/>
    <property type="match status" value="1"/>
</dbReference>
<name>A0A084Q7Z1_STAC4</name>
<dbReference type="InterPro" id="IPR056884">
    <property type="entry name" value="NPHP3-like_N"/>
</dbReference>
<dbReference type="AlphaFoldDB" id="A0A084Q7Z1"/>
<dbReference type="GO" id="GO:0019706">
    <property type="term" value="F:protein-cysteine S-palmitoyltransferase activity"/>
    <property type="evidence" value="ECO:0007669"/>
    <property type="project" value="UniProtKB-EC"/>
</dbReference>
<evidence type="ECO:0000256" key="1">
    <source>
        <dbReference type="ARBA" id="ARBA00022737"/>
    </source>
</evidence>
<gene>
    <name evidence="6" type="ORF">S40285_09260</name>
</gene>
<dbReference type="SMART" id="SM00248">
    <property type="entry name" value="ANK"/>
    <property type="match status" value="9"/>
</dbReference>
<dbReference type="InParanoid" id="A0A084Q7Z1"/>
<dbReference type="STRING" id="1283841.A0A084Q7Z1"/>
<evidence type="ECO:0000313" key="7">
    <source>
        <dbReference type="Proteomes" id="UP000028524"/>
    </source>
</evidence>
<proteinExistence type="predicted"/>
<feature type="compositionally biased region" description="Low complexity" evidence="4">
    <location>
        <begin position="18"/>
        <end position="32"/>
    </location>
</feature>
<feature type="repeat" description="ANK" evidence="3">
    <location>
        <begin position="1058"/>
        <end position="1087"/>
    </location>
</feature>
<dbReference type="InterPro" id="IPR027417">
    <property type="entry name" value="P-loop_NTPase"/>
</dbReference>
<evidence type="ECO:0000256" key="3">
    <source>
        <dbReference type="PROSITE-ProRule" id="PRU00023"/>
    </source>
</evidence>
<dbReference type="PROSITE" id="PS50088">
    <property type="entry name" value="ANK_REPEAT"/>
    <property type="match status" value="1"/>
</dbReference>
<dbReference type="Pfam" id="PF24883">
    <property type="entry name" value="NPHP3_N"/>
    <property type="match status" value="1"/>
</dbReference>
<dbReference type="SUPFAM" id="SSF52540">
    <property type="entry name" value="P-loop containing nucleoside triphosphate hydrolases"/>
    <property type="match status" value="1"/>
</dbReference>
<evidence type="ECO:0000313" key="6">
    <source>
        <dbReference type="EMBL" id="KFA60076.1"/>
    </source>
</evidence>
<dbReference type="HOGENOM" id="CLU_000288_34_1_1"/>
<keyword evidence="2 3" id="KW-0040">ANK repeat</keyword>
<dbReference type="SUPFAM" id="SSF48403">
    <property type="entry name" value="Ankyrin repeat"/>
    <property type="match status" value="1"/>
</dbReference>
<dbReference type="Gene3D" id="3.40.50.300">
    <property type="entry name" value="P-loop containing nucleotide triphosphate hydrolases"/>
    <property type="match status" value="1"/>
</dbReference>
<feature type="compositionally biased region" description="Basic and acidic residues" evidence="4">
    <location>
        <begin position="1"/>
        <end position="17"/>
    </location>
</feature>
<dbReference type="Proteomes" id="UP000028524">
    <property type="component" value="Unassembled WGS sequence"/>
</dbReference>
<dbReference type="Pfam" id="PF00023">
    <property type="entry name" value="Ank"/>
    <property type="match status" value="1"/>
</dbReference>
<dbReference type="PROSITE" id="PS50297">
    <property type="entry name" value="ANK_REP_REGION"/>
    <property type="match status" value="1"/>
</dbReference>
<feature type="region of interest" description="Disordered" evidence="4">
    <location>
        <begin position="1"/>
        <end position="45"/>
    </location>
</feature>
<dbReference type="PANTHER" id="PTHR24161:SF121">
    <property type="entry name" value="M-PHASE PHOSPHOPROTEIN 8"/>
    <property type="match status" value="1"/>
</dbReference>
<keyword evidence="1" id="KW-0677">Repeat</keyword>
<dbReference type="PROSITE" id="PS50837">
    <property type="entry name" value="NACHT"/>
    <property type="match status" value="1"/>
</dbReference>
<dbReference type="InterPro" id="IPR002110">
    <property type="entry name" value="Ankyrin_rpt"/>
</dbReference>
<keyword evidence="7" id="KW-1185">Reference proteome</keyword>
<sequence length="1087" mass="121424">MRHIERLKQKVLKRPDSLARQASDRSSSSTQSAGPAEPDQPSTTQKYGLFEFELHQSQPKPPGPEQFPVDIIAIHGLSGDAYKTWTHPVTKKLWLRDFIPEFLPGCRVFTFGYPSKLKDVDTQARVQEFGRKLIVDRASAELGISNEDSIPLWEDHKTISRFESDTSPSYLDVARALRRIARKPPTISPVLRRTSTHSSNRIYNDVETTCVKLLSDFNVGQYEQRPPKPIAGTCQWIRAHQSFVSWIEDGRNTLLWLTGDPGCGKTILSYSLAQYLSELGERSRTILVYFCQNKNKQTDARAVLTGLILQSIDRHRSMIDHVRKIYDLQRQSMMHSFALLWNLFLKILQDPKSGAVYVIVDALDECEQASCRQLLESISDLLSNFSYSIHHGVRVKFLLTSRPFLHQSYAASKQALQPQISIDDNQPGYVDDIQKFIQERVDEISQNRQFPRHIRDYLYQSMMLKADRTFLWIQVVLASLEKSLLTSKSDLQDIITSIPEDLANTYMRYLATIPTGHQDDASCLLKLLLASSRPLHLDELNIAFTLKASHNSAEEVTKDTQNAISHTVQGILGPLIRVSASQVSLIHQSVKEFLLKQATAEHGSLPAMRTINAQSSALQLARVCIQYLLLDDFQGDFFSAEASGYVSETTETLGDLPADGFTASFWDNEDHNLNADILYDELGPLHSDVCESLAARYPFYTYASLHWAEHFAICEDIISSDVRAAAKSLLDVGTAYCRNWLCFYRARTATSLDDEVFGHEPIVLASQFNSDTILQELLVSYKPSQATKDRSLYWASRLGHDRIVTSMLRAGANPNSRGLERQTALTTAAEQGNLACVSTLLADEQTDVNLPGRNGRTALSFACSGGYDEIVNQLLNQRTCYVDEPDDSGATPFFWAVGGGHHSTISILIRRAKVDINHRDKLGRTAVSWAAGDGMPEVLTNLLKLPRLDVNIKDNKGRSPLSWAAGNGWANTVEVLLRSAAVDIGSSDNDKRNAISWASAGGHHDVVVKLLDRNCPGVDAEDIDGWTPLAWAIQRDSPDTVQALIDSRQVQIDKRDRGGRTVLSWAIGYGHTRVIDVLLRAGAEPEA</sequence>
<dbReference type="Pfam" id="PF12796">
    <property type="entry name" value="Ank_2"/>
    <property type="match status" value="2"/>
</dbReference>
<dbReference type="OMA" id="WLRYYWA"/>
<reference evidence="6 7" key="1">
    <citation type="journal article" date="2014" name="BMC Genomics">
        <title>Comparative genome sequencing reveals chemotype-specific gene clusters in the toxigenic black mold Stachybotrys.</title>
        <authorList>
            <person name="Semeiks J."/>
            <person name="Borek D."/>
            <person name="Otwinowski Z."/>
            <person name="Grishin N.V."/>
        </authorList>
    </citation>
    <scope>NUCLEOTIDE SEQUENCE [LARGE SCALE GENOMIC DNA]</scope>
    <source>
        <strain evidence="6 7">IBT 40285</strain>
    </source>
</reference>
<evidence type="ECO:0000256" key="2">
    <source>
        <dbReference type="ARBA" id="ARBA00023043"/>
    </source>
</evidence>
<feature type="domain" description="NACHT" evidence="5">
    <location>
        <begin position="253"/>
        <end position="403"/>
    </location>
</feature>
<dbReference type="Gene3D" id="1.25.40.20">
    <property type="entry name" value="Ankyrin repeat-containing domain"/>
    <property type="match status" value="1"/>
</dbReference>
<dbReference type="PANTHER" id="PTHR24161">
    <property type="entry name" value="ANK_REP_REGION DOMAIN-CONTAINING PROTEIN-RELATED"/>
    <property type="match status" value="1"/>
</dbReference>
<dbReference type="InterPro" id="IPR036770">
    <property type="entry name" value="Ankyrin_rpt-contain_sf"/>
</dbReference>
<protein>
    <recommendedName>
        <fullName evidence="5">NACHT domain-containing protein</fullName>
    </recommendedName>
</protein>